<evidence type="ECO:0000256" key="8">
    <source>
        <dbReference type="ARBA" id="ARBA00022833"/>
    </source>
</evidence>
<keyword evidence="5 12" id="KW-0812">Transmembrane</keyword>
<keyword evidence="3" id="KW-1003">Cell membrane</keyword>
<feature type="transmembrane region" description="Helical" evidence="12">
    <location>
        <begin position="78"/>
        <end position="100"/>
    </location>
</feature>
<comment type="cofactor">
    <cofactor evidence="1">
        <name>Zn(2+)</name>
        <dbReference type="ChEBI" id="CHEBI:29105"/>
    </cofactor>
</comment>
<evidence type="ECO:0000256" key="2">
    <source>
        <dbReference type="ARBA" id="ARBA00004651"/>
    </source>
</evidence>
<organism evidence="14 15">
    <name type="scientific">Entomomonas asaccharolytica</name>
    <dbReference type="NCBI Taxonomy" id="2785331"/>
    <lineage>
        <taxon>Bacteria</taxon>
        <taxon>Pseudomonadati</taxon>
        <taxon>Pseudomonadota</taxon>
        <taxon>Gammaproteobacteria</taxon>
        <taxon>Pseudomonadales</taxon>
        <taxon>Pseudomonadaceae</taxon>
        <taxon>Entomomonas</taxon>
    </lineage>
</organism>
<dbReference type="PANTHER" id="PTHR43221">
    <property type="entry name" value="PROTEASE HTPX"/>
    <property type="match status" value="1"/>
</dbReference>
<feature type="transmembrane region" description="Helical" evidence="12">
    <location>
        <begin position="121"/>
        <end position="151"/>
    </location>
</feature>
<evidence type="ECO:0000256" key="4">
    <source>
        <dbReference type="ARBA" id="ARBA00022670"/>
    </source>
</evidence>
<keyword evidence="10 14" id="KW-0482">Metalloprotease</keyword>
<evidence type="ECO:0000256" key="5">
    <source>
        <dbReference type="ARBA" id="ARBA00022692"/>
    </source>
</evidence>
<sequence length="465" mass="52725">MIAAANLPNYKLVSTLLVLPILIIAIILWQYPHSIQDVVEKSPVETLLTIHMNYGEIIQASTTENLKAIISQEGLNMLATYCALFLSFFILLIGGIGLLLDHSIQNRKQLKSNKQLYNSLYLAKLLFPIILVLLSSGSILLLACLLTIFLAKYVSSIFALTLFAIMVIIIISLSWKIFKSCTEKTDEETLNLIGINLTKAEAPELWQFVQSIADKGQLRMPDYIVIGMNHCFFVTESPISFWNGKSLSGGATLYLSIPYMHYMSESDVAAIIGHELAHFTYDDIQYTHHFFTISKRLIRNTKAINLQPLAHNTNVWDWLYSILTYPTLVFAEHFLDSYHETVQQWKRCREANADKIGSNASSTKKMAQAMLRVAIITPAIEYIIEEFWFAGGKKESVLNSIQQLINRHGLPDPLMLLQSIQSHPLDNHPTLQRRLELLNIKLTDSMLEEACNTQHSDLLKQLKLI</sequence>
<dbReference type="GO" id="GO:0046872">
    <property type="term" value="F:metal ion binding"/>
    <property type="evidence" value="ECO:0007669"/>
    <property type="project" value="UniProtKB-KW"/>
</dbReference>
<evidence type="ECO:0000256" key="12">
    <source>
        <dbReference type="SAM" id="Phobius"/>
    </source>
</evidence>
<reference evidence="14 15" key="1">
    <citation type="submission" date="2021-01" db="EMBL/GenBank/DDBJ databases">
        <title>Entomomonas sp. F2A isolated from a house cricket (Acheta domesticus).</title>
        <authorList>
            <person name="Spergser J."/>
            <person name="Busse H.-J."/>
        </authorList>
    </citation>
    <scope>NUCLEOTIDE SEQUENCE [LARGE SCALE GENOMIC DNA]</scope>
    <source>
        <strain evidence="14 15">F2A</strain>
    </source>
</reference>
<dbReference type="CDD" id="cd07328">
    <property type="entry name" value="M48_Ste24p_like"/>
    <property type="match status" value="1"/>
</dbReference>
<name>A0A974NE02_9GAMM</name>
<accession>A0A974NE02</accession>
<keyword evidence="11 12" id="KW-0472">Membrane</keyword>
<keyword evidence="15" id="KW-1185">Reference proteome</keyword>
<dbReference type="GO" id="GO:0004222">
    <property type="term" value="F:metalloendopeptidase activity"/>
    <property type="evidence" value="ECO:0007669"/>
    <property type="project" value="InterPro"/>
</dbReference>
<evidence type="ECO:0000256" key="6">
    <source>
        <dbReference type="ARBA" id="ARBA00022723"/>
    </source>
</evidence>
<evidence type="ECO:0000256" key="1">
    <source>
        <dbReference type="ARBA" id="ARBA00001947"/>
    </source>
</evidence>
<keyword evidence="8" id="KW-0862">Zinc</keyword>
<evidence type="ECO:0000256" key="9">
    <source>
        <dbReference type="ARBA" id="ARBA00022989"/>
    </source>
</evidence>
<proteinExistence type="predicted"/>
<dbReference type="GO" id="GO:0006508">
    <property type="term" value="P:proteolysis"/>
    <property type="evidence" value="ECO:0007669"/>
    <property type="project" value="UniProtKB-KW"/>
</dbReference>
<evidence type="ECO:0000256" key="7">
    <source>
        <dbReference type="ARBA" id="ARBA00022801"/>
    </source>
</evidence>
<dbReference type="PANTHER" id="PTHR43221:SF1">
    <property type="entry name" value="PROTEASE HTPX"/>
    <property type="match status" value="1"/>
</dbReference>
<evidence type="ECO:0000313" key="14">
    <source>
        <dbReference type="EMBL" id="QQP84759.1"/>
    </source>
</evidence>
<comment type="subcellular location">
    <subcellularLocation>
        <location evidence="2">Cell membrane</location>
        <topology evidence="2">Multi-pass membrane protein</topology>
    </subcellularLocation>
</comment>
<evidence type="ECO:0000256" key="3">
    <source>
        <dbReference type="ARBA" id="ARBA00022475"/>
    </source>
</evidence>
<keyword evidence="9 12" id="KW-1133">Transmembrane helix</keyword>
<evidence type="ECO:0000256" key="10">
    <source>
        <dbReference type="ARBA" id="ARBA00023049"/>
    </source>
</evidence>
<evidence type="ECO:0000256" key="11">
    <source>
        <dbReference type="ARBA" id="ARBA00023136"/>
    </source>
</evidence>
<dbReference type="GO" id="GO:0005886">
    <property type="term" value="C:plasma membrane"/>
    <property type="evidence" value="ECO:0007669"/>
    <property type="project" value="UniProtKB-SubCell"/>
</dbReference>
<keyword evidence="6" id="KW-0479">Metal-binding</keyword>
<dbReference type="InterPro" id="IPR050083">
    <property type="entry name" value="HtpX_protease"/>
</dbReference>
<evidence type="ECO:0000313" key="15">
    <source>
        <dbReference type="Proteomes" id="UP000595278"/>
    </source>
</evidence>
<dbReference type="AlphaFoldDB" id="A0A974NE02"/>
<dbReference type="KEGG" id="eaz:JHT90_10120"/>
<dbReference type="Gene3D" id="3.30.2010.10">
    <property type="entry name" value="Metalloproteases ('zincins'), catalytic domain"/>
    <property type="match status" value="1"/>
</dbReference>
<dbReference type="Pfam" id="PF01435">
    <property type="entry name" value="Peptidase_M48"/>
    <property type="match status" value="1"/>
</dbReference>
<dbReference type="EMBL" id="CP067393">
    <property type="protein sequence ID" value="QQP84759.1"/>
    <property type="molecule type" value="Genomic_DNA"/>
</dbReference>
<evidence type="ECO:0000259" key="13">
    <source>
        <dbReference type="Pfam" id="PF01435"/>
    </source>
</evidence>
<feature type="transmembrane region" description="Helical" evidence="12">
    <location>
        <begin position="12"/>
        <end position="31"/>
    </location>
</feature>
<dbReference type="Proteomes" id="UP000595278">
    <property type="component" value="Chromosome"/>
</dbReference>
<protein>
    <submittedName>
        <fullName evidence="14">M48 family metalloprotease</fullName>
    </submittedName>
</protein>
<keyword evidence="7" id="KW-0378">Hydrolase</keyword>
<gene>
    <name evidence="14" type="ORF">JHT90_10120</name>
</gene>
<dbReference type="InterPro" id="IPR001915">
    <property type="entry name" value="Peptidase_M48"/>
</dbReference>
<feature type="transmembrane region" description="Helical" evidence="12">
    <location>
        <begin position="157"/>
        <end position="175"/>
    </location>
</feature>
<dbReference type="RefSeq" id="WP_201090656.1">
    <property type="nucleotide sequence ID" value="NZ_CP067393.1"/>
</dbReference>
<keyword evidence="4" id="KW-0645">Protease</keyword>
<feature type="domain" description="Peptidase M48" evidence="13">
    <location>
        <begin position="202"/>
        <end position="438"/>
    </location>
</feature>